<dbReference type="AlphaFoldDB" id="A0A0G2I3Y3"/>
<evidence type="ECO:0000313" key="3">
    <source>
        <dbReference type="Proteomes" id="UP000034164"/>
    </source>
</evidence>
<keyword evidence="1" id="KW-0812">Transmembrane</keyword>
<dbReference type="Proteomes" id="UP000034164">
    <property type="component" value="Unassembled WGS sequence"/>
</dbReference>
<name>A0A0G2I3Y3_9EURO</name>
<dbReference type="SUPFAM" id="SSF51569">
    <property type="entry name" value="Aldolase"/>
    <property type="match status" value="1"/>
</dbReference>
<dbReference type="OrthoDB" id="191315at2759"/>
<dbReference type="PROSITE" id="PS51257">
    <property type="entry name" value="PROKAR_LIPOPROTEIN"/>
    <property type="match status" value="1"/>
</dbReference>
<evidence type="ECO:0000313" key="2">
    <source>
        <dbReference type="EMBL" id="KKZ65128.1"/>
    </source>
</evidence>
<keyword evidence="1" id="KW-1133">Transmembrane helix</keyword>
<sequence>MYPTKNEERIIAIETTRKAPDTSGFPNIPLIVGCSAQSTRETIKLCHQASAAGAAYALVLAASYYNALALVFFIRFDSPFIS</sequence>
<dbReference type="EMBL" id="LCZI01000698">
    <property type="protein sequence ID" value="KKZ65128.1"/>
    <property type="molecule type" value="Genomic_DNA"/>
</dbReference>
<comment type="caution">
    <text evidence="2">The sequence shown here is derived from an EMBL/GenBank/DDBJ whole genome shotgun (WGS) entry which is preliminary data.</text>
</comment>
<accession>A0A0G2I3Y3</accession>
<dbReference type="InterPro" id="IPR013785">
    <property type="entry name" value="Aldolase_TIM"/>
</dbReference>
<dbReference type="VEuPathDB" id="FungiDB:EMCG_09034"/>
<evidence type="ECO:0000256" key="1">
    <source>
        <dbReference type="SAM" id="Phobius"/>
    </source>
</evidence>
<protein>
    <submittedName>
        <fullName evidence="2">Uncharacterized protein</fullName>
    </submittedName>
</protein>
<organism evidence="2 3">
    <name type="scientific">[Emmonsia] crescens</name>
    <dbReference type="NCBI Taxonomy" id="73230"/>
    <lineage>
        <taxon>Eukaryota</taxon>
        <taxon>Fungi</taxon>
        <taxon>Dikarya</taxon>
        <taxon>Ascomycota</taxon>
        <taxon>Pezizomycotina</taxon>
        <taxon>Eurotiomycetes</taxon>
        <taxon>Eurotiomycetidae</taxon>
        <taxon>Onygenales</taxon>
        <taxon>Ajellomycetaceae</taxon>
        <taxon>Emergomyces</taxon>
    </lineage>
</organism>
<dbReference type="Gene3D" id="3.20.20.70">
    <property type="entry name" value="Aldolase class I"/>
    <property type="match status" value="1"/>
</dbReference>
<gene>
    <name evidence="2" type="ORF">EMCG_09034</name>
</gene>
<feature type="transmembrane region" description="Helical" evidence="1">
    <location>
        <begin position="54"/>
        <end position="76"/>
    </location>
</feature>
<reference evidence="3" key="1">
    <citation type="journal article" date="2015" name="PLoS Genet.">
        <title>The dynamic genome and transcriptome of the human fungal pathogen Blastomyces and close relative Emmonsia.</title>
        <authorList>
            <person name="Munoz J.F."/>
            <person name="Gauthier G.M."/>
            <person name="Desjardins C.A."/>
            <person name="Gallo J.E."/>
            <person name="Holder J."/>
            <person name="Sullivan T.D."/>
            <person name="Marty A.J."/>
            <person name="Carmen J.C."/>
            <person name="Chen Z."/>
            <person name="Ding L."/>
            <person name="Gujja S."/>
            <person name="Magrini V."/>
            <person name="Misas E."/>
            <person name="Mitreva M."/>
            <person name="Priest M."/>
            <person name="Saif S."/>
            <person name="Whiston E.A."/>
            <person name="Young S."/>
            <person name="Zeng Q."/>
            <person name="Goldman W.E."/>
            <person name="Mardis E.R."/>
            <person name="Taylor J.W."/>
            <person name="McEwen J.G."/>
            <person name="Clay O.K."/>
            <person name="Klein B.S."/>
            <person name="Cuomo C.A."/>
        </authorList>
    </citation>
    <scope>NUCLEOTIDE SEQUENCE [LARGE SCALE GENOMIC DNA]</scope>
    <source>
        <strain evidence="3">UAMH 3008</strain>
    </source>
</reference>
<proteinExistence type="predicted"/>
<keyword evidence="1" id="KW-0472">Membrane</keyword>